<protein>
    <submittedName>
        <fullName evidence="2">Uncharacterized protein</fullName>
    </submittedName>
</protein>
<dbReference type="EMBL" id="JAULJE010000013">
    <property type="protein sequence ID" value="KAK1335348.1"/>
    <property type="molecule type" value="Genomic_DNA"/>
</dbReference>
<comment type="caution">
    <text evidence="2">The sequence shown here is derived from an EMBL/GenBank/DDBJ whole genome shotgun (WGS) entry which is preliminary data.</text>
</comment>
<evidence type="ECO:0000313" key="3">
    <source>
        <dbReference type="Proteomes" id="UP001177744"/>
    </source>
</evidence>
<organism evidence="2 3">
    <name type="scientific">Cnephaeus nilssonii</name>
    <name type="common">Northern bat</name>
    <name type="synonym">Eptesicus nilssonii</name>
    <dbReference type="NCBI Taxonomy" id="3371016"/>
    <lineage>
        <taxon>Eukaryota</taxon>
        <taxon>Metazoa</taxon>
        <taxon>Chordata</taxon>
        <taxon>Craniata</taxon>
        <taxon>Vertebrata</taxon>
        <taxon>Euteleostomi</taxon>
        <taxon>Mammalia</taxon>
        <taxon>Eutheria</taxon>
        <taxon>Laurasiatheria</taxon>
        <taxon>Chiroptera</taxon>
        <taxon>Yangochiroptera</taxon>
        <taxon>Vespertilionidae</taxon>
        <taxon>Cnephaeus</taxon>
    </lineage>
</organism>
<gene>
    <name evidence="2" type="ORF">QTO34_003134</name>
</gene>
<name>A0AA40HQA9_CNENI</name>
<evidence type="ECO:0000256" key="1">
    <source>
        <dbReference type="SAM" id="MobiDB-lite"/>
    </source>
</evidence>
<feature type="compositionally biased region" description="Basic and acidic residues" evidence="1">
    <location>
        <begin position="72"/>
        <end position="92"/>
    </location>
</feature>
<feature type="compositionally biased region" description="Low complexity" evidence="1">
    <location>
        <begin position="38"/>
        <end position="49"/>
    </location>
</feature>
<keyword evidence="3" id="KW-1185">Reference proteome</keyword>
<accession>A0AA40HQA9</accession>
<sequence length="270" mass="28107">MPGAQARPGPSANPRVELQVEVAGGSRAAPEPEPPTPAATAPGALAWAEVAAGLHPLEQVPESSGPFVSSPETRDADAPDGARRLPEGHPDVAYEPLILPGAPESPAGVDGPWPEAEAEAEAGDEAGPHAGHHGLTLLHPPPPRPEGQAEVPVGRVGAEGPRAAAEEPGRPARPPSRLGDLVATQDGLQSKRSHPGRRGSVVSASDCARRGWKFHFRSRARTWVAGSPLTPCQSPWVRQPVDVSLSHPPPSLPYTPFGDSMEDISSSKRQ</sequence>
<proteinExistence type="predicted"/>
<feature type="region of interest" description="Disordered" evidence="1">
    <location>
        <begin position="224"/>
        <end position="270"/>
    </location>
</feature>
<dbReference type="AlphaFoldDB" id="A0AA40HQA9"/>
<reference evidence="2" key="1">
    <citation type="submission" date="2023-06" db="EMBL/GenBank/DDBJ databases">
        <title>Reference genome for the Northern bat (Eptesicus nilssonii), a most northern bat species.</title>
        <authorList>
            <person name="Laine V.N."/>
            <person name="Pulliainen A.T."/>
            <person name="Lilley T.M."/>
        </authorList>
    </citation>
    <scope>NUCLEOTIDE SEQUENCE</scope>
    <source>
        <strain evidence="2">BLF_Eptnil</strain>
        <tissue evidence="2">Kidney</tissue>
    </source>
</reference>
<evidence type="ECO:0000313" key="2">
    <source>
        <dbReference type="EMBL" id="KAK1335348.1"/>
    </source>
</evidence>
<feature type="region of interest" description="Disordered" evidence="1">
    <location>
        <begin position="22"/>
        <end position="205"/>
    </location>
</feature>
<dbReference type="Proteomes" id="UP001177744">
    <property type="component" value="Unassembled WGS sequence"/>
</dbReference>